<feature type="signal peptide" evidence="1">
    <location>
        <begin position="1"/>
        <end position="28"/>
    </location>
</feature>
<dbReference type="RefSeq" id="WP_179429581.1">
    <property type="nucleotide sequence ID" value="NZ_JACBZP010000001.1"/>
</dbReference>
<keyword evidence="1" id="KW-0732">Signal</keyword>
<name>A0A7Z0D5R4_9MICO</name>
<reference evidence="2 3" key="1">
    <citation type="submission" date="2020-07" db="EMBL/GenBank/DDBJ databases">
        <title>Sequencing the genomes of 1000 actinobacteria strains.</title>
        <authorList>
            <person name="Klenk H.-P."/>
        </authorList>
    </citation>
    <scope>NUCLEOTIDE SEQUENCE [LARGE SCALE GENOMIC DNA]</scope>
    <source>
        <strain evidence="2 3">DSM 26341</strain>
    </source>
</reference>
<gene>
    <name evidence="2" type="ORF">BJY26_003645</name>
</gene>
<evidence type="ECO:0000256" key="1">
    <source>
        <dbReference type="SAM" id="SignalP"/>
    </source>
</evidence>
<dbReference type="EMBL" id="JACBZP010000001">
    <property type="protein sequence ID" value="NYI69339.1"/>
    <property type="molecule type" value="Genomic_DNA"/>
</dbReference>
<protein>
    <submittedName>
        <fullName evidence="2">Uncharacterized protein</fullName>
    </submittedName>
</protein>
<organism evidence="2 3">
    <name type="scientific">Spelaeicoccus albus</name>
    <dbReference type="NCBI Taxonomy" id="1280376"/>
    <lineage>
        <taxon>Bacteria</taxon>
        <taxon>Bacillati</taxon>
        <taxon>Actinomycetota</taxon>
        <taxon>Actinomycetes</taxon>
        <taxon>Micrococcales</taxon>
        <taxon>Brevibacteriaceae</taxon>
        <taxon>Spelaeicoccus</taxon>
    </lineage>
</organism>
<proteinExistence type="predicted"/>
<feature type="chain" id="PRO_5030580920" evidence="1">
    <location>
        <begin position="29"/>
        <end position="450"/>
    </location>
</feature>
<comment type="caution">
    <text evidence="2">The sequence shown here is derived from an EMBL/GenBank/DDBJ whole genome shotgun (WGS) entry which is preliminary data.</text>
</comment>
<accession>A0A7Z0D5R4</accession>
<keyword evidence="3" id="KW-1185">Reference proteome</keyword>
<evidence type="ECO:0000313" key="2">
    <source>
        <dbReference type="EMBL" id="NYI69339.1"/>
    </source>
</evidence>
<sequence length="450" mass="48153">MSRHRQITVQLAALVAAAALVCIPTAAAATGPAVSAQAVGTEVVRADKSTALASVRRSLTKEVVAGWRKDPLFVDDIVGAAATRSQIRAIHRAIDDAQADHVYVALLPEIGEDTDDPLLLSDTRPVMAGVAGDAVASLHRESAVVILATATHYGRWEPNSYWVDADGVSASATSHFPQGVDTGHPASVVSYGIRSVGNAQAGEDPPKPNDAEAPPFLANSNFDYWMDPDGPNLITLILTGLALAGAVMLIRLRARAGRGLTPTELSAKQQRSVRKAEADIRRIADDVIESEPTGQAQLDARDAIMTIDKAASVLTSGRFPDDARKDAALLVLADDARLAHRAVTGRSDTTKPGGPHRHEHCFFNPLHGRAAAEARWRGESRQWLDVPACKTCSADLKRRRRPASLAVRVGRRVKPYWALDDVFYARSGFGAFENLAETIVQVDAEARATT</sequence>
<dbReference type="Proteomes" id="UP000539111">
    <property type="component" value="Unassembled WGS sequence"/>
</dbReference>
<evidence type="ECO:0000313" key="3">
    <source>
        <dbReference type="Proteomes" id="UP000539111"/>
    </source>
</evidence>
<dbReference type="AlphaFoldDB" id="A0A7Z0D5R4"/>